<comment type="caution">
    <text evidence="3">The sequence shown here is derived from an EMBL/GenBank/DDBJ whole genome shotgun (WGS) entry which is preliminary data.</text>
</comment>
<feature type="transmembrane region" description="Helical" evidence="2">
    <location>
        <begin position="53"/>
        <end position="71"/>
    </location>
</feature>
<keyword evidence="2" id="KW-0812">Transmembrane</keyword>
<feature type="compositionally biased region" description="Basic and acidic residues" evidence="1">
    <location>
        <begin position="151"/>
        <end position="173"/>
    </location>
</feature>
<keyword evidence="4" id="KW-1185">Reference proteome</keyword>
<protein>
    <submittedName>
        <fullName evidence="3">Uncharacterized protein</fullName>
    </submittedName>
</protein>
<evidence type="ECO:0000256" key="2">
    <source>
        <dbReference type="SAM" id="Phobius"/>
    </source>
</evidence>
<proteinExistence type="predicted"/>
<gene>
    <name evidence="3" type="ORF">PRZ48_000909</name>
</gene>
<feature type="transmembrane region" description="Helical" evidence="2">
    <location>
        <begin position="120"/>
        <end position="142"/>
    </location>
</feature>
<keyword evidence="2" id="KW-0472">Membrane</keyword>
<evidence type="ECO:0000313" key="4">
    <source>
        <dbReference type="Proteomes" id="UP001305779"/>
    </source>
</evidence>
<dbReference type="PANTHER" id="PTHR39605">
    <property type="entry name" value="MAJOR FACILITATOR SUPERFAMILY (MFS) PROFILE DOMAIN-CONTAINING PROTEIN"/>
    <property type="match status" value="1"/>
</dbReference>
<organism evidence="3 4">
    <name type="scientific">Zasmidium cellare</name>
    <name type="common">Wine cellar mold</name>
    <name type="synonym">Racodium cellare</name>
    <dbReference type="NCBI Taxonomy" id="395010"/>
    <lineage>
        <taxon>Eukaryota</taxon>
        <taxon>Fungi</taxon>
        <taxon>Dikarya</taxon>
        <taxon>Ascomycota</taxon>
        <taxon>Pezizomycotina</taxon>
        <taxon>Dothideomycetes</taxon>
        <taxon>Dothideomycetidae</taxon>
        <taxon>Mycosphaerellales</taxon>
        <taxon>Mycosphaerellaceae</taxon>
        <taxon>Zasmidium</taxon>
    </lineage>
</organism>
<name>A0ABR0F171_ZASCE</name>
<sequence>MDVPTLYALLTSAYLTLQSLPLLFTPRLITSLLTTTPTPQATTSLETYLCRTLALTLLTLAASNLILTGVLPSTKFLEDNGGEKKNPYATPTNVISTTYHFLTAFYLYTQTFTPSTGLTFGFGAGMVISSGFFCVGIWVLLFGDEKSRISKSTGADKRTGNFPFENKESGREKKKERKGKSSSLKLR</sequence>
<dbReference type="PANTHER" id="PTHR39605:SF1">
    <property type="entry name" value="MAJOR FACILITATOR SUPERFAMILY (MFS) PROFILE DOMAIN-CONTAINING PROTEIN"/>
    <property type="match status" value="1"/>
</dbReference>
<evidence type="ECO:0000256" key="1">
    <source>
        <dbReference type="SAM" id="MobiDB-lite"/>
    </source>
</evidence>
<accession>A0ABR0F171</accession>
<dbReference type="Proteomes" id="UP001305779">
    <property type="component" value="Unassembled WGS sequence"/>
</dbReference>
<feature type="region of interest" description="Disordered" evidence="1">
    <location>
        <begin position="151"/>
        <end position="187"/>
    </location>
</feature>
<keyword evidence="2" id="KW-1133">Transmembrane helix</keyword>
<dbReference type="EMBL" id="JAXOVC010000001">
    <property type="protein sequence ID" value="KAK4507175.1"/>
    <property type="molecule type" value="Genomic_DNA"/>
</dbReference>
<feature type="compositionally biased region" description="Basic residues" evidence="1">
    <location>
        <begin position="174"/>
        <end position="187"/>
    </location>
</feature>
<reference evidence="3 4" key="1">
    <citation type="journal article" date="2023" name="G3 (Bethesda)">
        <title>A chromosome-level genome assembly of Zasmidium syzygii isolated from banana leaves.</title>
        <authorList>
            <person name="van Westerhoven A.C."/>
            <person name="Mehrabi R."/>
            <person name="Talebi R."/>
            <person name="Steentjes M.B.F."/>
            <person name="Corcolon B."/>
            <person name="Chong P.A."/>
            <person name="Kema G.H.J."/>
            <person name="Seidl M.F."/>
        </authorList>
    </citation>
    <scope>NUCLEOTIDE SEQUENCE [LARGE SCALE GENOMIC DNA]</scope>
    <source>
        <strain evidence="3 4">P124</strain>
    </source>
</reference>
<evidence type="ECO:0000313" key="3">
    <source>
        <dbReference type="EMBL" id="KAK4507175.1"/>
    </source>
</evidence>
<feature type="transmembrane region" description="Helical" evidence="2">
    <location>
        <begin position="6"/>
        <end position="24"/>
    </location>
</feature>